<dbReference type="InterPro" id="IPR009060">
    <property type="entry name" value="UBA-like_sf"/>
</dbReference>
<proteinExistence type="predicted"/>
<dbReference type="GO" id="GO:0000813">
    <property type="term" value="C:ESCRT I complex"/>
    <property type="evidence" value="ECO:0007669"/>
    <property type="project" value="InterPro"/>
</dbReference>
<dbReference type="PANTHER" id="PTHR15960:SF3">
    <property type="entry name" value="UBIQUITIN-ASSOCIATED PROTEIN 1-LIKE"/>
    <property type="match status" value="1"/>
</dbReference>
<dbReference type="Pfam" id="PF21267">
    <property type="entry name" value="UBAP-1_UBA2"/>
    <property type="match status" value="1"/>
</dbReference>
<dbReference type="InterPro" id="IPR042575">
    <property type="entry name" value="UBAP1_C"/>
</dbReference>
<reference evidence="3" key="1">
    <citation type="submission" date="2023-03" db="EMBL/GenBank/DDBJ databases">
        <title>Electrophorus voltai genome.</title>
        <authorList>
            <person name="Bian C."/>
        </authorList>
    </citation>
    <scope>NUCLEOTIDE SEQUENCE</scope>
    <source>
        <strain evidence="3">CB-2022</strain>
        <tissue evidence="3">Muscle</tissue>
    </source>
</reference>
<dbReference type="GO" id="GO:0043162">
    <property type="term" value="P:ubiquitin-dependent protein catabolic process via the multivesicular body sorting pathway"/>
    <property type="evidence" value="ECO:0007669"/>
    <property type="project" value="InterPro"/>
</dbReference>
<feature type="compositionally biased region" description="Polar residues" evidence="1">
    <location>
        <begin position="236"/>
        <end position="271"/>
    </location>
</feature>
<keyword evidence="4" id="KW-1185">Reference proteome</keyword>
<evidence type="ECO:0000313" key="4">
    <source>
        <dbReference type="Proteomes" id="UP001239994"/>
    </source>
</evidence>
<dbReference type="PROSITE" id="PS51497">
    <property type="entry name" value="UMA"/>
    <property type="match status" value="1"/>
</dbReference>
<dbReference type="InterPro" id="IPR038870">
    <property type="entry name" value="UBAP1"/>
</dbReference>
<dbReference type="Gene3D" id="1.20.120.1920">
    <property type="entry name" value="UBAP1 SOUBA domain"/>
    <property type="match status" value="1"/>
</dbReference>
<dbReference type="Proteomes" id="UP001239994">
    <property type="component" value="Unassembled WGS sequence"/>
</dbReference>
<feature type="non-terminal residue" evidence="3">
    <location>
        <position position="394"/>
    </location>
</feature>
<sequence length="394" mass="43428">TGSLDDVPFMVPLGCLRESHGVMELVTATEINVPDYYQILQDTQYVFSLENWVLTKLQSGPQEERGVSTHGPMRASVAPSCPPYCLLFRSPQERRAARLCCKALCDGTVRPRSLSLGAAESRQPPLPRSVHFHIVDSECEGAGYCEDDERSSPEDEVLVRGAPRRPPPLLRSAAQLPQAHAPRSLAPLPKGSTSSPHTQRPSRRRTVSGCCSWKRNKQCRAQPRPSSAGPLPSAQLHRNATQARHTPAVSNRSLASAVRPQTSHGGHSTGVDSSVELLCALSEEERELLETVTAQGYTLRTAILALQRTGQHGAEQTLKYLLACDRLCALGYEKTQVEDALEMFQNCESKASEFLCLLAQFCEMGFQQSAIKEVLLLHENHRERALEELMTRVA</sequence>
<comment type="caution">
    <text evidence="3">The sequence shown here is derived from an EMBL/GenBank/DDBJ whole genome shotgun (WGS) entry which is preliminary data.</text>
</comment>
<evidence type="ECO:0000313" key="3">
    <source>
        <dbReference type="EMBL" id="KAK1789626.1"/>
    </source>
</evidence>
<dbReference type="InterPro" id="IPR023340">
    <property type="entry name" value="UMA"/>
</dbReference>
<evidence type="ECO:0000256" key="1">
    <source>
        <dbReference type="SAM" id="MobiDB-lite"/>
    </source>
</evidence>
<dbReference type="InterPro" id="IPR049467">
    <property type="entry name" value="UBAP-1-like_UBA2"/>
</dbReference>
<organism evidence="3 4">
    <name type="scientific">Electrophorus voltai</name>
    <dbReference type="NCBI Taxonomy" id="2609070"/>
    <lineage>
        <taxon>Eukaryota</taxon>
        <taxon>Metazoa</taxon>
        <taxon>Chordata</taxon>
        <taxon>Craniata</taxon>
        <taxon>Vertebrata</taxon>
        <taxon>Euteleostomi</taxon>
        <taxon>Actinopterygii</taxon>
        <taxon>Neopterygii</taxon>
        <taxon>Teleostei</taxon>
        <taxon>Ostariophysi</taxon>
        <taxon>Gymnotiformes</taxon>
        <taxon>Gymnotoidei</taxon>
        <taxon>Gymnotidae</taxon>
        <taxon>Electrophorus</taxon>
    </lineage>
</organism>
<feature type="domain" description="UMA" evidence="2">
    <location>
        <begin position="4"/>
        <end position="54"/>
    </location>
</feature>
<dbReference type="EMBL" id="JAROKS010000022">
    <property type="protein sequence ID" value="KAK1789626.1"/>
    <property type="molecule type" value="Genomic_DNA"/>
</dbReference>
<feature type="compositionally biased region" description="Low complexity" evidence="1">
    <location>
        <begin position="170"/>
        <end position="179"/>
    </location>
</feature>
<feature type="region of interest" description="Disordered" evidence="1">
    <location>
        <begin position="143"/>
        <end position="271"/>
    </location>
</feature>
<protein>
    <recommendedName>
        <fullName evidence="2">UMA domain-containing protein</fullName>
    </recommendedName>
</protein>
<name>A0AAD8Z118_9TELE</name>
<dbReference type="GO" id="GO:0043130">
    <property type="term" value="F:ubiquitin binding"/>
    <property type="evidence" value="ECO:0007669"/>
    <property type="project" value="InterPro"/>
</dbReference>
<dbReference type="AlphaFoldDB" id="A0AAD8Z118"/>
<accession>A0AAD8Z118</accession>
<evidence type="ECO:0000259" key="2">
    <source>
        <dbReference type="PROSITE" id="PS51497"/>
    </source>
</evidence>
<dbReference type="PANTHER" id="PTHR15960">
    <property type="entry name" value="LD44032P"/>
    <property type="match status" value="1"/>
</dbReference>
<dbReference type="SUPFAM" id="SSF46934">
    <property type="entry name" value="UBA-like"/>
    <property type="match status" value="1"/>
</dbReference>
<dbReference type="CDD" id="cd14316">
    <property type="entry name" value="UBA2_UBAP1_like"/>
    <property type="match status" value="1"/>
</dbReference>
<gene>
    <name evidence="3" type="ORF">P4O66_015534</name>
</gene>